<evidence type="ECO:0000313" key="3">
    <source>
        <dbReference type="Proteomes" id="UP000766698"/>
    </source>
</evidence>
<keyword evidence="3" id="KW-1185">Reference proteome</keyword>
<dbReference type="Proteomes" id="UP000766698">
    <property type="component" value="Unassembled WGS sequence"/>
</dbReference>
<dbReference type="EMBL" id="WMLF01000340">
    <property type="protein sequence ID" value="MBB1245771.1"/>
    <property type="molecule type" value="Genomic_DNA"/>
</dbReference>
<evidence type="ECO:0000256" key="1">
    <source>
        <dbReference type="SAM" id="Phobius"/>
    </source>
</evidence>
<comment type="caution">
    <text evidence="2">The sequence shown here is derived from an EMBL/GenBank/DDBJ whole genome shotgun (WGS) entry which is preliminary data.</text>
</comment>
<gene>
    <name evidence="2" type="ORF">GL263_19735</name>
</gene>
<organism evidence="2 3">
    <name type="scientific">Streptomyces durbertensis</name>
    <dbReference type="NCBI Taxonomy" id="2448886"/>
    <lineage>
        <taxon>Bacteria</taxon>
        <taxon>Bacillati</taxon>
        <taxon>Actinomycetota</taxon>
        <taxon>Actinomycetes</taxon>
        <taxon>Kitasatosporales</taxon>
        <taxon>Streptomycetaceae</taxon>
        <taxon>Streptomyces</taxon>
    </lineage>
</organism>
<name>A0ABR6EKC5_9ACTN</name>
<keyword evidence="1" id="KW-0472">Membrane</keyword>
<evidence type="ECO:0000313" key="2">
    <source>
        <dbReference type="EMBL" id="MBB1245771.1"/>
    </source>
</evidence>
<feature type="transmembrane region" description="Helical" evidence="1">
    <location>
        <begin position="64"/>
        <end position="84"/>
    </location>
</feature>
<feature type="transmembrane region" description="Helical" evidence="1">
    <location>
        <begin position="37"/>
        <end position="57"/>
    </location>
</feature>
<reference evidence="3" key="1">
    <citation type="journal article" date="2020" name="Syst. Appl. Microbiol.">
        <title>Streptomyces alkaliterrae sp. nov., isolated from an alkaline soil, and emended descriptions of Streptomyces alkaliphilus, Streptomyces calidiresistens and Streptomyces durbertensis.</title>
        <authorList>
            <person name="Swiecimska M."/>
            <person name="Golinska P."/>
            <person name="Nouioui I."/>
            <person name="Wypij M."/>
            <person name="Rai M."/>
            <person name="Sangal V."/>
            <person name="Goodfellow M."/>
        </authorList>
    </citation>
    <scope>NUCLEOTIDE SEQUENCE [LARGE SCALE GENOMIC DNA]</scope>
    <source>
        <strain evidence="3">DSM 104538</strain>
    </source>
</reference>
<protein>
    <submittedName>
        <fullName evidence="2">Uncharacterized protein</fullName>
    </submittedName>
</protein>
<dbReference type="RefSeq" id="WP_182857067.1">
    <property type="nucleotide sequence ID" value="NZ_WMLF01000340.1"/>
</dbReference>
<proteinExistence type="predicted"/>
<accession>A0ABR6EKC5</accession>
<sequence>MGLGTENFGSNCLFYFGEAGRRAEQCHQVNDRAREALPPLVVAAWASAVLTLLYSGVRRWPHRAGVAVAFGCLAAAVVLGWHAVVVSSP</sequence>
<keyword evidence="1" id="KW-0812">Transmembrane</keyword>
<keyword evidence="1" id="KW-1133">Transmembrane helix</keyword>